<evidence type="ECO:0000313" key="3">
    <source>
        <dbReference type="Proteomes" id="UP000076798"/>
    </source>
</evidence>
<keyword evidence="3" id="KW-1185">Reference proteome</keyword>
<feature type="compositionally biased region" description="Low complexity" evidence="1">
    <location>
        <begin position="415"/>
        <end position="427"/>
    </location>
</feature>
<feature type="region of interest" description="Disordered" evidence="1">
    <location>
        <begin position="298"/>
        <end position="379"/>
    </location>
</feature>
<feature type="compositionally biased region" description="Polar residues" evidence="1">
    <location>
        <begin position="311"/>
        <end position="323"/>
    </location>
</feature>
<feature type="compositionally biased region" description="Basic residues" evidence="1">
    <location>
        <begin position="429"/>
        <end position="445"/>
    </location>
</feature>
<dbReference type="STRING" id="1314776.A0A166BNR3"/>
<proteinExistence type="predicted"/>
<gene>
    <name evidence="2" type="ORF">SISSUDRAFT_1063512</name>
</gene>
<dbReference type="Proteomes" id="UP000076798">
    <property type="component" value="Unassembled WGS sequence"/>
</dbReference>
<evidence type="ECO:0000256" key="1">
    <source>
        <dbReference type="SAM" id="MobiDB-lite"/>
    </source>
</evidence>
<feature type="compositionally biased region" description="Basic and acidic residues" evidence="1">
    <location>
        <begin position="298"/>
        <end position="310"/>
    </location>
</feature>
<feature type="compositionally biased region" description="Low complexity" evidence="1">
    <location>
        <begin position="69"/>
        <end position="109"/>
    </location>
</feature>
<feature type="region of interest" description="Disordered" evidence="1">
    <location>
        <begin position="18"/>
        <end position="48"/>
    </location>
</feature>
<accession>A0A166BNR3</accession>
<dbReference type="OrthoDB" id="3258408at2759"/>
<feature type="compositionally biased region" description="Low complexity" evidence="1">
    <location>
        <begin position="446"/>
        <end position="464"/>
    </location>
</feature>
<protein>
    <submittedName>
        <fullName evidence="2">Uncharacterized protein</fullName>
    </submittedName>
</protein>
<organism evidence="2 3">
    <name type="scientific">Sistotremastrum suecicum HHB10207 ss-3</name>
    <dbReference type="NCBI Taxonomy" id="1314776"/>
    <lineage>
        <taxon>Eukaryota</taxon>
        <taxon>Fungi</taxon>
        <taxon>Dikarya</taxon>
        <taxon>Basidiomycota</taxon>
        <taxon>Agaricomycotina</taxon>
        <taxon>Agaricomycetes</taxon>
        <taxon>Sistotremastrales</taxon>
        <taxon>Sistotremastraceae</taxon>
        <taxon>Sistotremastrum</taxon>
    </lineage>
</organism>
<feature type="region of interest" description="Disordered" evidence="1">
    <location>
        <begin position="61"/>
        <end position="173"/>
    </location>
</feature>
<dbReference type="AlphaFoldDB" id="A0A166BNR3"/>
<evidence type="ECO:0000313" key="2">
    <source>
        <dbReference type="EMBL" id="KZT36580.1"/>
    </source>
</evidence>
<feature type="compositionally biased region" description="Gly residues" evidence="1">
    <location>
        <begin position="128"/>
        <end position="147"/>
    </location>
</feature>
<feature type="compositionally biased region" description="Gly residues" evidence="1">
    <location>
        <begin position="25"/>
        <end position="42"/>
    </location>
</feature>
<sequence length="537" mass="58119">MSFSNFRVQAVPPQQLMHAPHGHLQQGGVGGPSGPGSQGVNGGAQMSTGPILHVLPQALPQSSIHPPMQTLGGPSSSQQQQQQQSQQGQGTSHQTPESQSSQGHSMVSSAPGSGMDMGHQSPVDGSLRGMGLGNGGVHNLGGGPGGHGHGHQNQNKENHGGHGKAPYGSGDSEDGYTLVFNSMEEFQAWRNKEEEEKVVEFVKGDTHGSKAVPPRFKDHTKLVCARHQRSGRKKYVKKHPERVRKVPSRKLEGEGCPASISYKTYFETDQVRACYMEHHSHEIGDANLPFTRRGRRMALDRGKKETRRNSENLNSTADNNSYDLENHNDDSSLQNVQDDDPNVGSSSMVQQQPQQQQQQPQPVQPQPPPQPPQHMGVGVGVHRTHMSMPVPVSHNHSVPNSISMIAPLPQTLTPLPVPVQSVSQPPAHHTPHSHQHSSHTSHSHHPQQPQPQSQSTQQQQQQDPSQDRWERMTVLFQSARSHTRNGFEFPSASVAALESVLIRLYLESPMIGGSVGVGGVGNGVQMDMDGHGGINGA</sequence>
<feature type="compositionally biased region" description="Low complexity" evidence="1">
    <location>
        <begin position="349"/>
        <end position="361"/>
    </location>
</feature>
<name>A0A166BNR3_9AGAM</name>
<reference evidence="2 3" key="1">
    <citation type="journal article" date="2016" name="Mol. Biol. Evol.">
        <title>Comparative Genomics of Early-Diverging Mushroom-Forming Fungi Provides Insights into the Origins of Lignocellulose Decay Capabilities.</title>
        <authorList>
            <person name="Nagy L.G."/>
            <person name="Riley R."/>
            <person name="Tritt A."/>
            <person name="Adam C."/>
            <person name="Daum C."/>
            <person name="Floudas D."/>
            <person name="Sun H."/>
            <person name="Yadav J.S."/>
            <person name="Pangilinan J."/>
            <person name="Larsson K.H."/>
            <person name="Matsuura K."/>
            <person name="Barry K."/>
            <person name="Labutti K."/>
            <person name="Kuo R."/>
            <person name="Ohm R.A."/>
            <person name="Bhattacharya S.S."/>
            <person name="Shirouzu T."/>
            <person name="Yoshinaga Y."/>
            <person name="Martin F.M."/>
            <person name="Grigoriev I.V."/>
            <person name="Hibbett D.S."/>
        </authorList>
    </citation>
    <scope>NUCLEOTIDE SEQUENCE [LARGE SCALE GENOMIC DNA]</scope>
    <source>
        <strain evidence="2 3">HHB10207 ss-3</strain>
    </source>
</reference>
<dbReference type="EMBL" id="KV428103">
    <property type="protein sequence ID" value="KZT36580.1"/>
    <property type="molecule type" value="Genomic_DNA"/>
</dbReference>
<feature type="compositionally biased region" description="Pro residues" evidence="1">
    <location>
        <begin position="362"/>
        <end position="372"/>
    </location>
</feature>
<feature type="region of interest" description="Disordered" evidence="1">
    <location>
        <begin position="415"/>
        <end position="468"/>
    </location>
</feature>